<sequence>MALKWLRRGAAGEEDATARMAGVAGQRWRERGEDAAAKEGRKRAVAVVGGWQRRQAMGRRGRRGDGGGCLHGCTEEEQRVMAACVVAGCSLRSRSEKEEGGSRIQRGLPQGRWAAGGTVDTTGQQLVVAAGQWLRAGEGGGSGVGVRSAQQWLRLRAREAAAEAALEEKGRWWPVAGAGEEEGVAAMAAQQAVGRRRVMTGAAAKKAAADEGGEEEGATVTGEGVTEEEVTTTTRAAVGEVGCDREGR</sequence>
<evidence type="ECO:0000256" key="1">
    <source>
        <dbReference type="SAM" id="MobiDB-lite"/>
    </source>
</evidence>
<feature type="region of interest" description="Disordered" evidence="1">
    <location>
        <begin position="204"/>
        <end position="231"/>
    </location>
</feature>
<evidence type="ECO:0000313" key="2">
    <source>
        <dbReference type="EMBL" id="RRT64081.1"/>
    </source>
</evidence>
<dbReference type="EMBL" id="AMZH03006336">
    <property type="protein sequence ID" value="RRT64081.1"/>
    <property type="molecule type" value="Genomic_DNA"/>
</dbReference>
<feature type="compositionally biased region" description="Basic and acidic residues" evidence="1">
    <location>
        <begin position="27"/>
        <end position="39"/>
    </location>
</feature>
<evidence type="ECO:0000313" key="3">
    <source>
        <dbReference type="Proteomes" id="UP000287651"/>
    </source>
</evidence>
<gene>
    <name evidence="2" type="ORF">B296_00028254</name>
</gene>
<proteinExistence type="predicted"/>
<feature type="region of interest" description="Disordered" evidence="1">
    <location>
        <begin position="17"/>
        <end position="41"/>
    </location>
</feature>
<protein>
    <recommendedName>
        <fullName evidence="4">DUF834 domain-containing protein</fullName>
    </recommendedName>
</protein>
<dbReference type="AlphaFoldDB" id="A0A426ZJF1"/>
<dbReference type="Proteomes" id="UP000287651">
    <property type="component" value="Unassembled WGS sequence"/>
</dbReference>
<comment type="caution">
    <text evidence="2">The sequence shown here is derived from an EMBL/GenBank/DDBJ whole genome shotgun (WGS) entry which is preliminary data.</text>
</comment>
<name>A0A426ZJF1_ENSVE</name>
<organism evidence="2 3">
    <name type="scientific">Ensete ventricosum</name>
    <name type="common">Abyssinian banana</name>
    <name type="synonym">Musa ensete</name>
    <dbReference type="NCBI Taxonomy" id="4639"/>
    <lineage>
        <taxon>Eukaryota</taxon>
        <taxon>Viridiplantae</taxon>
        <taxon>Streptophyta</taxon>
        <taxon>Embryophyta</taxon>
        <taxon>Tracheophyta</taxon>
        <taxon>Spermatophyta</taxon>
        <taxon>Magnoliopsida</taxon>
        <taxon>Liliopsida</taxon>
        <taxon>Zingiberales</taxon>
        <taxon>Musaceae</taxon>
        <taxon>Ensete</taxon>
    </lineage>
</organism>
<reference evidence="2 3" key="1">
    <citation type="journal article" date="2014" name="Agronomy (Basel)">
        <title>A Draft Genome Sequence for Ensete ventricosum, the Drought-Tolerant Tree Against Hunger.</title>
        <authorList>
            <person name="Harrison J."/>
            <person name="Moore K.A."/>
            <person name="Paszkiewicz K."/>
            <person name="Jones T."/>
            <person name="Grant M."/>
            <person name="Ambacheew D."/>
            <person name="Muzemil S."/>
            <person name="Studholme D.J."/>
        </authorList>
    </citation>
    <scope>NUCLEOTIDE SEQUENCE [LARGE SCALE GENOMIC DNA]</scope>
</reference>
<accession>A0A426ZJF1</accession>
<evidence type="ECO:0008006" key="4">
    <source>
        <dbReference type="Google" id="ProtNLM"/>
    </source>
</evidence>